<organism evidence="5 6">
    <name type="scientific">Adineta steineri</name>
    <dbReference type="NCBI Taxonomy" id="433720"/>
    <lineage>
        <taxon>Eukaryota</taxon>
        <taxon>Metazoa</taxon>
        <taxon>Spiralia</taxon>
        <taxon>Gnathifera</taxon>
        <taxon>Rotifera</taxon>
        <taxon>Eurotatoria</taxon>
        <taxon>Bdelloidea</taxon>
        <taxon>Adinetida</taxon>
        <taxon>Adinetidae</taxon>
        <taxon>Adineta</taxon>
    </lineage>
</organism>
<dbReference type="Proteomes" id="UP000663844">
    <property type="component" value="Unassembled WGS sequence"/>
</dbReference>
<evidence type="ECO:0000256" key="2">
    <source>
        <dbReference type="ARBA" id="ARBA00022692"/>
    </source>
</evidence>
<dbReference type="EMBL" id="CAJOAZ010029996">
    <property type="protein sequence ID" value="CAF4429630.1"/>
    <property type="molecule type" value="Genomic_DNA"/>
</dbReference>
<proteinExistence type="predicted"/>
<keyword evidence="3" id="KW-1133">Transmembrane helix</keyword>
<feature type="non-terminal residue" evidence="5">
    <location>
        <position position="1"/>
    </location>
</feature>
<comment type="subcellular location">
    <subcellularLocation>
        <location evidence="1">Membrane</location>
        <topology evidence="1">Multi-pass membrane protein</topology>
    </subcellularLocation>
</comment>
<evidence type="ECO:0000256" key="1">
    <source>
        <dbReference type="ARBA" id="ARBA00004141"/>
    </source>
</evidence>
<dbReference type="GO" id="GO:0086010">
    <property type="term" value="P:membrane depolarization during action potential"/>
    <property type="evidence" value="ECO:0007669"/>
    <property type="project" value="TreeGrafter"/>
</dbReference>
<dbReference type="InterPro" id="IPR043203">
    <property type="entry name" value="VGCC_Ca_Na"/>
</dbReference>
<dbReference type="PANTHER" id="PTHR10037">
    <property type="entry name" value="VOLTAGE-GATED CATION CHANNEL CALCIUM AND SODIUM"/>
    <property type="match status" value="1"/>
</dbReference>
<protein>
    <submittedName>
        <fullName evidence="5">Uncharacterized protein</fullName>
    </submittedName>
</protein>
<name>A0A820R4X7_9BILA</name>
<dbReference type="PANTHER" id="PTHR10037:SF288">
    <property type="entry name" value="SODIUM CHANNEL PROTEIN PARA"/>
    <property type="match status" value="1"/>
</dbReference>
<evidence type="ECO:0000256" key="4">
    <source>
        <dbReference type="ARBA" id="ARBA00023136"/>
    </source>
</evidence>
<sequence length="136" mass="15966">RQDLAGNLPLLTSYKLEEWNDLTTDLSIRQEDIEMEQLNNNNCETSRPTHEIINVPADCCPVISKQFSCCSKCIPKLIVKQWLYIRHLSYCLVEHRYFELFIIFMILISCTTLALEDIHTREDPLFSKVLLIFDKI</sequence>
<dbReference type="Gene3D" id="1.20.120.350">
    <property type="entry name" value="Voltage-gated potassium channels. Chain C"/>
    <property type="match status" value="1"/>
</dbReference>
<dbReference type="InterPro" id="IPR027359">
    <property type="entry name" value="Volt_channel_dom_sf"/>
</dbReference>
<evidence type="ECO:0000313" key="5">
    <source>
        <dbReference type="EMBL" id="CAF4429630.1"/>
    </source>
</evidence>
<dbReference type="GO" id="GO:0005248">
    <property type="term" value="F:voltage-gated sodium channel activity"/>
    <property type="evidence" value="ECO:0007669"/>
    <property type="project" value="TreeGrafter"/>
</dbReference>
<evidence type="ECO:0000313" key="6">
    <source>
        <dbReference type="Proteomes" id="UP000663844"/>
    </source>
</evidence>
<reference evidence="5" key="1">
    <citation type="submission" date="2021-02" db="EMBL/GenBank/DDBJ databases">
        <authorList>
            <person name="Nowell W R."/>
        </authorList>
    </citation>
    <scope>NUCLEOTIDE SEQUENCE</scope>
</reference>
<dbReference type="GO" id="GO:0019228">
    <property type="term" value="P:neuronal action potential"/>
    <property type="evidence" value="ECO:0007669"/>
    <property type="project" value="TreeGrafter"/>
</dbReference>
<comment type="caution">
    <text evidence="5">The sequence shown here is derived from an EMBL/GenBank/DDBJ whole genome shotgun (WGS) entry which is preliminary data.</text>
</comment>
<gene>
    <name evidence="5" type="ORF">OXD698_LOCUS53148</name>
</gene>
<evidence type="ECO:0000256" key="3">
    <source>
        <dbReference type="ARBA" id="ARBA00022989"/>
    </source>
</evidence>
<keyword evidence="4" id="KW-0472">Membrane</keyword>
<dbReference type="AlphaFoldDB" id="A0A820R4X7"/>
<feature type="non-terminal residue" evidence="5">
    <location>
        <position position="136"/>
    </location>
</feature>
<keyword evidence="2" id="KW-0812">Transmembrane</keyword>
<accession>A0A820R4X7</accession>
<dbReference type="GO" id="GO:0001518">
    <property type="term" value="C:voltage-gated sodium channel complex"/>
    <property type="evidence" value="ECO:0007669"/>
    <property type="project" value="TreeGrafter"/>
</dbReference>